<dbReference type="AlphaFoldDB" id="A0A1G6K425"/>
<evidence type="ECO:0000313" key="2">
    <source>
        <dbReference type="Proteomes" id="UP000182100"/>
    </source>
</evidence>
<reference evidence="2" key="1">
    <citation type="submission" date="2016-10" db="EMBL/GenBank/DDBJ databases">
        <authorList>
            <person name="Varghese N."/>
            <person name="Submissions S."/>
        </authorList>
    </citation>
    <scope>NUCLEOTIDE SEQUENCE [LARGE SCALE GENOMIC DNA]</scope>
    <source>
        <strain evidence="2">CGMCC 4.3504</strain>
    </source>
</reference>
<organism evidence="1 2">
    <name type="scientific">Streptomyces prasinopilosus</name>
    <dbReference type="NCBI Taxonomy" id="67344"/>
    <lineage>
        <taxon>Bacteria</taxon>
        <taxon>Bacillati</taxon>
        <taxon>Actinomycetota</taxon>
        <taxon>Actinomycetes</taxon>
        <taxon>Kitasatosporales</taxon>
        <taxon>Streptomycetaceae</taxon>
        <taxon>Streptomyces</taxon>
    </lineage>
</organism>
<keyword evidence="2" id="KW-1185">Reference proteome</keyword>
<name>A0A1G6K425_9ACTN</name>
<proteinExistence type="predicted"/>
<dbReference type="Proteomes" id="UP000182100">
    <property type="component" value="Unassembled WGS sequence"/>
</dbReference>
<dbReference type="RefSeq" id="WP_074993572.1">
    <property type="nucleotide sequence ID" value="NZ_FMZK01000001.1"/>
</dbReference>
<sequence length="303" mass="33700">MASDGPVERGFPHLERVRSAVTALYRRLSYDTVQAFSVSVAPVDVAFGDADDLHMGAQRVAREIVRHYRLPDARLIVSFREMRYAAHVELAAGPEYFVELNDRFRTHRRDIGAALAHEVAHVYLHRLGLSFPGVRDNELLTDTVATYLGAGWLLLDAFRQDGVSSQKLGYLTPEEFGYVLAKRSLVFGEDPSVWFTSEQACDAYARGMELARSDGRQPPLSGAGWAGRRRYARERRHAQGQRGVLSVPAPADVPYGFTRGGGGGEALRVSFPCPTCHQRIRVPVRGRVRARCALCRTVLECDT</sequence>
<gene>
    <name evidence="1" type="ORF">SAMN05216505_101948</name>
</gene>
<dbReference type="EMBL" id="FMZK01000001">
    <property type="protein sequence ID" value="SDC25769.1"/>
    <property type="molecule type" value="Genomic_DNA"/>
</dbReference>
<dbReference type="STRING" id="67344.SAMN05216505_101948"/>
<accession>A0A1G6K425</accession>
<protein>
    <submittedName>
        <fullName evidence="1">Uncharacterized protein</fullName>
    </submittedName>
</protein>
<evidence type="ECO:0000313" key="1">
    <source>
        <dbReference type="EMBL" id="SDC25769.1"/>
    </source>
</evidence>